<protein>
    <submittedName>
        <fullName evidence="2">Uncharacterized protein</fullName>
    </submittedName>
</protein>
<dbReference type="OrthoDB" id="5642961at2"/>
<dbReference type="EMBL" id="CCSB01000003">
    <property type="protein sequence ID" value="CDZ78448.1"/>
    <property type="molecule type" value="Genomic_DNA"/>
</dbReference>
<feature type="chain" id="PRO_5009744200" evidence="1">
    <location>
        <begin position="22"/>
        <end position="71"/>
    </location>
</feature>
<name>A0A078L3D1_9GAMM</name>
<dbReference type="AlphaFoldDB" id="A0A078L3D1"/>
<keyword evidence="3" id="KW-1185">Reference proteome</keyword>
<feature type="signal peptide" evidence="1">
    <location>
        <begin position="1"/>
        <end position="21"/>
    </location>
</feature>
<dbReference type="RefSeq" id="WP_044011592.1">
    <property type="nucleotide sequence ID" value="NZ_CCVW01000003.1"/>
</dbReference>
<evidence type="ECO:0000256" key="1">
    <source>
        <dbReference type="SAM" id="SignalP"/>
    </source>
</evidence>
<organism evidence="2 3">
    <name type="scientific">Legionella massiliensis</name>
    <dbReference type="NCBI Taxonomy" id="1034943"/>
    <lineage>
        <taxon>Bacteria</taxon>
        <taxon>Pseudomonadati</taxon>
        <taxon>Pseudomonadota</taxon>
        <taxon>Gammaproteobacteria</taxon>
        <taxon>Legionellales</taxon>
        <taxon>Legionellaceae</taxon>
        <taxon>Legionella</taxon>
    </lineage>
</organism>
<keyword evidence="1" id="KW-0732">Signal</keyword>
<accession>A0A078L3D1</accession>
<reference evidence="2 3" key="1">
    <citation type="submission" date="2014-06" db="EMBL/GenBank/DDBJ databases">
        <authorList>
            <person name="Urmite Genomes Urmite Genomes"/>
        </authorList>
    </citation>
    <scope>NUCLEOTIDE SEQUENCE [LARGE SCALE GENOMIC DNA]</scope>
</reference>
<evidence type="ECO:0000313" key="2">
    <source>
        <dbReference type="EMBL" id="CDZ78448.1"/>
    </source>
</evidence>
<sequence>MRLLPSILGVGLVLGSLSAFADETKSCNEQQQTRCSEFCTGHQGMSSCVLDETTLSGTCTCTDGTSHTKQK</sequence>
<evidence type="ECO:0000313" key="3">
    <source>
        <dbReference type="Proteomes" id="UP000044071"/>
    </source>
</evidence>
<dbReference type="eggNOG" id="ENOG5030QSI">
    <property type="taxonomic scope" value="Bacteria"/>
</dbReference>
<dbReference type="Proteomes" id="UP000044071">
    <property type="component" value="Unassembled WGS sequence"/>
</dbReference>
<gene>
    <name evidence="2" type="ORF">BN59_02758</name>
</gene>
<proteinExistence type="predicted"/>